<evidence type="ECO:0000313" key="3">
    <source>
        <dbReference type="Proteomes" id="UP001500503"/>
    </source>
</evidence>
<feature type="transmembrane region" description="Helical" evidence="1">
    <location>
        <begin position="59"/>
        <end position="79"/>
    </location>
</feature>
<feature type="transmembrane region" description="Helical" evidence="1">
    <location>
        <begin position="135"/>
        <end position="153"/>
    </location>
</feature>
<feature type="transmembrane region" description="Helical" evidence="1">
    <location>
        <begin position="31"/>
        <end position="52"/>
    </location>
</feature>
<organism evidence="2 3">
    <name type="scientific">Actinoallomurus oryzae</name>
    <dbReference type="NCBI Taxonomy" id="502180"/>
    <lineage>
        <taxon>Bacteria</taxon>
        <taxon>Bacillati</taxon>
        <taxon>Actinomycetota</taxon>
        <taxon>Actinomycetes</taxon>
        <taxon>Streptosporangiales</taxon>
        <taxon>Thermomonosporaceae</taxon>
        <taxon>Actinoallomurus</taxon>
    </lineage>
</organism>
<feature type="transmembrane region" description="Helical" evidence="1">
    <location>
        <begin position="159"/>
        <end position="180"/>
    </location>
</feature>
<dbReference type="EMBL" id="BAABHF010000058">
    <property type="protein sequence ID" value="GAA4517550.1"/>
    <property type="molecule type" value="Genomic_DNA"/>
</dbReference>
<comment type="caution">
    <text evidence="2">The sequence shown here is derived from an EMBL/GenBank/DDBJ whole genome shotgun (WGS) entry which is preliminary data.</text>
</comment>
<dbReference type="Proteomes" id="UP001500503">
    <property type="component" value="Unassembled WGS sequence"/>
</dbReference>
<accession>A0ABP8R3T3</accession>
<evidence type="ECO:0000313" key="2">
    <source>
        <dbReference type="EMBL" id="GAA4517550.1"/>
    </source>
</evidence>
<proteinExistence type="predicted"/>
<reference evidence="3" key="1">
    <citation type="journal article" date="2019" name="Int. J. Syst. Evol. Microbiol.">
        <title>The Global Catalogue of Microorganisms (GCM) 10K type strain sequencing project: providing services to taxonomists for standard genome sequencing and annotation.</title>
        <authorList>
            <consortium name="The Broad Institute Genomics Platform"/>
            <consortium name="The Broad Institute Genome Sequencing Center for Infectious Disease"/>
            <person name="Wu L."/>
            <person name="Ma J."/>
        </authorList>
    </citation>
    <scope>NUCLEOTIDE SEQUENCE [LARGE SCALE GENOMIC DNA]</scope>
    <source>
        <strain evidence="3">JCM 17933</strain>
    </source>
</reference>
<name>A0ABP8R3T3_9ACTN</name>
<feature type="transmembrane region" description="Helical" evidence="1">
    <location>
        <begin position="107"/>
        <end position="128"/>
    </location>
</feature>
<keyword evidence="1" id="KW-1133">Transmembrane helix</keyword>
<gene>
    <name evidence="2" type="ORF">GCM10023191_090170</name>
</gene>
<keyword evidence="1" id="KW-0812">Transmembrane</keyword>
<sequence>MIAGASLIIAPAVQALSTFFWDGHRQGLTTGVLIVIATVCWITGIVAVFRLIEPRVPRYAAIGLPAAIYGCVGGVSFAVQGMNEELFHVSHAEAVQLLNEHPPAAFFGFWIAGLFFPVSLFVLGLVLALIRAVPVATGLLISAGAIAFPISRIPREVAFAHLADLILLISFASLGVLLATGRMGLLSRDRPATPAPDLNRTQPGSV</sequence>
<keyword evidence="3" id="KW-1185">Reference proteome</keyword>
<evidence type="ECO:0000256" key="1">
    <source>
        <dbReference type="SAM" id="Phobius"/>
    </source>
</evidence>
<keyword evidence="1" id="KW-0472">Membrane</keyword>
<protein>
    <submittedName>
        <fullName evidence="2">Uncharacterized protein</fullName>
    </submittedName>
</protein>